<protein>
    <recommendedName>
        <fullName evidence="1">N-acetyltransferase domain-containing protein</fullName>
    </recommendedName>
</protein>
<reference evidence="2 3" key="1">
    <citation type="submission" date="2019-03" db="EMBL/GenBank/DDBJ databases">
        <title>Genomic Encyclopedia of Type Strains, Phase IV (KMG-IV): sequencing the most valuable type-strain genomes for metagenomic binning, comparative biology and taxonomic classification.</title>
        <authorList>
            <person name="Goeker M."/>
        </authorList>
    </citation>
    <scope>NUCLEOTIDE SEQUENCE [LARGE SCALE GENOMIC DNA]</scope>
    <source>
        <strain evidence="2 3">DSM 24179</strain>
    </source>
</reference>
<organism evidence="2 3">
    <name type="scientific">Natronoflexus pectinivorans</name>
    <dbReference type="NCBI Taxonomy" id="682526"/>
    <lineage>
        <taxon>Bacteria</taxon>
        <taxon>Pseudomonadati</taxon>
        <taxon>Bacteroidota</taxon>
        <taxon>Bacteroidia</taxon>
        <taxon>Marinilabiliales</taxon>
        <taxon>Marinilabiliaceae</taxon>
        <taxon>Natronoflexus</taxon>
    </lineage>
</organism>
<evidence type="ECO:0000313" key="2">
    <source>
        <dbReference type="EMBL" id="TCO10578.1"/>
    </source>
</evidence>
<dbReference type="OrthoDB" id="5365947at2"/>
<accession>A0A4R2GNJ9</accession>
<gene>
    <name evidence="2" type="ORF">EV194_101208</name>
</gene>
<dbReference type="SUPFAM" id="SSF55729">
    <property type="entry name" value="Acyl-CoA N-acyltransferases (Nat)"/>
    <property type="match status" value="1"/>
</dbReference>
<name>A0A4R2GNJ9_9BACT</name>
<keyword evidence="3" id="KW-1185">Reference proteome</keyword>
<dbReference type="GO" id="GO:0016747">
    <property type="term" value="F:acyltransferase activity, transferring groups other than amino-acyl groups"/>
    <property type="evidence" value="ECO:0007669"/>
    <property type="project" value="InterPro"/>
</dbReference>
<dbReference type="Proteomes" id="UP000295221">
    <property type="component" value="Unassembled WGS sequence"/>
</dbReference>
<dbReference type="Gene3D" id="3.40.630.30">
    <property type="match status" value="1"/>
</dbReference>
<dbReference type="AlphaFoldDB" id="A0A4R2GNJ9"/>
<dbReference type="InterPro" id="IPR000182">
    <property type="entry name" value="GNAT_dom"/>
</dbReference>
<feature type="domain" description="N-acetyltransferase" evidence="1">
    <location>
        <begin position="8"/>
        <end position="173"/>
    </location>
</feature>
<dbReference type="PROSITE" id="PS51186">
    <property type="entry name" value="GNAT"/>
    <property type="match status" value="1"/>
</dbReference>
<dbReference type="InterPro" id="IPR016181">
    <property type="entry name" value="Acyl_CoA_acyltransferase"/>
</dbReference>
<evidence type="ECO:0000313" key="3">
    <source>
        <dbReference type="Proteomes" id="UP000295221"/>
    </source>
</evidence>
<dbReference type="EMBL" id="SLWK01000001">
    <property type="protein sequence ID" value="TCO10578.1"/>
    <property type="molecule type" value="Genomic_DNA"/>
</dbReference>
<comment type="caution">
    <text evidence="2">The sequence shown here is derived from an EMBL/GenBank/DDBJ whole genome shotgun (WGS) entry which is preliminary data.</text>
</comment>
<evidence type="ECO:0000259" key="1">
    <source>
        <dbReference type="PROSITE" id="PS51186"/>
    </source>
</evidence>
<dbReference type="RefSeq" id="WP_132431186.1">
    <property type="nucleotide sequence ID" value="NZ_SLWK01000001.1"/>
</dbReference>
<sequence>MPINNISIKLFNHTEEDILNALEMLTEGFGNDFITKDDLYSYSMNLPHRFMISAYLSGVMAGTMLIRMITLSDNDQLIERIAKDGLRIPSVPTVVLQAEVVDQKFRNMGVGHALFCNALEEIKEMNPNSVIGTAWHFKESPMHHIFRKEGFRSLGILKNYWLQESISKQFKCPVCGNPCFCNAILYCKEL</sequence>
<proteinExistence type="predicted"/>